<evidence type="ECO:0000313" key="3">
    <source>
        <dbReference type="EMBL" id="CDI50994.1"/>
    </source>
</evidence>
<dbReference type="AlphaFoldDB" id="A0A077R232"/>
<keyword evidence="2" id="KW-0732">Signal</keyword>
<organism evidence="3">
    <name type="scientific">Melanopsichium pennsylvanicum 4</name>
    <dbReference type="NCBI Taxonomy" id="1398559"/>
    <lineage>
        <taxon>Eukaryota</taxon>
        <taxon>Fungi</taxon>
        <taxon>Dikarya</taxon>
        <taxon>Basidiomycota</taxon>
        <taxon>Ustilaginomycotina</taxon>
        <taxon>Ustilaginomycetes</taxon>
        <taxon>Ustilaginales</taxon>
        <taxon>Ustilaginaceae</taxon>
        <taxon>Melanopsichium</taxon>
    </lineage>
</organism>
<proteinExistence type="predicted"/>
<name>A0A077R232_9BASI</name>
<accession>A0A077R232</accession>
<protein>
    <submittedName>
        <fullName evidence="3">Uncharacterized protein</fullName>
    </submittedName>
</protein>
<feature type="signal peptide" evidence="2">
    <location>
        <begin position="1"/>
        <end position="21"/>
    </location>
</feature>
<evidence type="ECO:0000256" key="2">
    <source>
        <dbReference type="SAM" id="SignalP"/>
    </source>
</evidence>
<reference evidence="3" key="1">
    <citation type="journal article" date="2014" name="Genome Biol. Evol.">
        <title>Gene Loss Rather Than Gene Gain Is Associated with a Host Jump from Monocots to Dicots in the Smut Fungus Melanopsichium pennsylvanicum.</title>
        <authorList>
            <person name="Sharma R."/>
            <person name="Mishra B."/>
            <person name="Runge F."/>
            <person name="Thines M."/>
        </authorList>
    </citation>
    <scope>NUCLEOTIDE SEQUENCE</scope>
    <source>
        <strain evidence="3">4</strain>
    </source>
</reference>
<feature type="region of interest" description="Disordered" evidence="1">
    <location>
        <begin position="345"/>
        <end position="365"/>
    </location>
</feature>
<sequence>MFSASFSTLLSGVLLSSSALATIQHSSIALDKRQSIDPNICWTQYHDRPDLCQVLQVAYYRDASCNAPLSLHSKVHGATIHGNTQMIWESAVAHTIMQTFGSIRIVGAIEGLALGFGKREESDTVVQNMAYMSSAELQRAYRTKACVTFPNLDVEKVGVWTVKAENTFNSEGYVWNPHNIPIKNTPECSGAKKSKTKRQLMSHHRYGNAMPVCLKGASWGGGGVLMLYDSDDCSGEGKRQLYSTAQCTPLSTTTTGFKSYKAIEPQGDTIDTIFSPIYYDMGQSGYHACSPKGVTKRPFKPNECQKFAGNDMFVGVYGNDPNYPQSGPDPGVKILRQAHGHHLFTRNPMHGGFSRQVGGRPPILP</sequence>
<feature type="chain" id="PRO_5001722832" evidence="2">
    <location>
        <begin position="22"/>
        <end position="365"/>
    </location>
</feature>
<evidence type="ECO:0000256" key="1">
    <source>
        <dbReference type="SAM" id="MobiDB-lite"/>
    </source>
</evidence>
<dbReference type="EMBL" id="HG529494">
    <property type="protein sequence ID" value="CDI50994.1"/>
    <property type="molecule type" value="Genomic_DNA"/>
</dbReference>